<protein>
    <recommendedName>
        <fullName evidence="4">Zn(2)-C6 fungal-type domain-containing protein</fullName>
    </recommendedName>
</protein>
<keyword evidence="3" id="KW-1185">Reference proteome</keyword>
<evidence type="ECO:0000256" key="1">
    <source>
        <dbReference type="SAM" id="Phobius"/>
    </source>
</evidence>
<organism evidence="2 3">
    <name type="scientific">Ceratocystis fimbriata f. sp. platani</name>
    <dbReference type="NCBI Taxonomy" id="88771"/>
    <lineage>
        <taxon>Eukaryota</taxon>
        <taxon>Fungi</taxon>
        <taxon>Dikarya</taxon>
        <taxon>Ascomycota</taxon>
        <taxon>Pezizomycotina</taxon>
        <taxon>Sordariomycetes</taxon>
        <taxon>Hypocreomycetidae</taxon>
        <taxon>Microascales</taxon>
        <taxon>Ceratocystidaceae</taxon>
        <taxon>Ceratocystis</taxon>
    </lineage>
</organism>
<evidence type="ECO:0000313" key="2">
    <source>
        <dbReference type="EMBL" id="KKF95647.1"/>
    </source>
</evidence>
<proteinExistence type="predicted"/>
<sequence length="146" mass="15456">MSRKDIPTTATRSLHARRLRPQALLLLAIQVAPIPFLLPTIWRRSRTNRHIKVLPIRCSGYANSPGGRCMNCTRMNQECVFQPVSSTGTNAAFVHISALQGTVPVGTPVFGAYGQSPASLSAAASAAASATASATPFILLAQRSGL</sequence>
<evidence type="ECO:0008006" key="4">
    <source>
        <dbReference type="Google" id="ProtNLM"/>
    </source>
</evidence>
<dbReference type="AlphaFoldDB" id="A0A0F8CYF5"/>
<evidence type="ECO:0000313" key="3">
    <source>
        <dbReference type="Proteomes" id="UP000034841"/>
    </source>
</evidence>
<keyword evidence="1" id="KW-0812">Transmembrane</keyword>
<keyword evidence="1" id="KW-0472">Membrane</keyword>
<name>A0A0F8CYF5_CERFI</name>
<dbReference type="EMBL" id="LBBL01000083">
    <property type="protein sequence ID" value="KKF95647.1"/>
    <property type="molecule type" value="Genomic_DNA"/>
</dbReference>
<dbReference type="OrthoDB" id="5401558at2759"/>
<dbReference type="Proteomes" id="UP000034841">
    <property type="component" value="Unassembled WGS sequence"/>
</dbReference>
<accession>A0A0F8CYF5</accession>
<feature type="transmembrane region" description="Helical" evidence="1">
    <location>
        <begin position="23"/>
        <end position="42"/>
    </location>
</feature>
<comment type="caution">
    <text evidence="2">The sequence shown here is derived from an EMBL/GenBank/DDBJ whole genome shotgun (WGS) entry which is preliminary data.</text>
</comment>
<keyword evidence="1" id="KW-1133">Transmembrane helix</keyword>
<reference evidence="2 3" key="1">
    <citation type="submission" date="2015-04" db="EMBL/GenBank/DDBJ databases">
        <title>Genome sequence of Ceratocystis platani, a major pathogen of plane trees.</title>
        <authorList>
            <person name="Belbahri L."/>
        </authorList>
    </citation>
    <scope>NUCLEOTIDE SEQUENCE [LARGE SCALE GENOMIC DNA]</scope>
    <source>
        <strain evidence="2 3">CFO</strain>
    </source>
</reference>
<gene>
    <name evidence="2" type="ORF">CFO_g1986</name>
</gene>